<dbReference type="GO" id="GO:0006865">
    <property type="term" value="P:amino acid transport"/>
    <property type="evidence" value="ECO:0007669"/>
    <property type="project" value="UniProtKB-KW"/>
</dbReference>
<name>A0A2T1HTG2_9HYPH</name>
<dbReference type="InterPro" id="IPR051010">
    <property type="entry name" value="BCAA_transport"/>
</dbReference>
<dbReference type="EMBL" id="PVZS01000010">
    <property type="protein sequence ID" value="PSC04936.1"/>
    <property type="molecule type" value="Genomic_DNA"/>
</dbReference>
<evidence type="ECO:0000313" key="5">
    <source>
        <dbReference type="EMBL" id="PSC04936.1"/>
    </source>
</evidence>
<dbReference type="Pfam" id="PF13458">
    <property type="entry name" value="Peripla_BP_6"/>
    <property type="match status" value="1"/>
</dbReference>
<protein>
    <submittedName>
        <fullName evidence="5">Ethanolamine utilization protein EutM</fullName>
    </submittedName>
</protein>
<dbReference type="InterPro" id="IPR028081">
    <property type="entry name" value="Leu-bd"/>
</dbReference>
<reference evidence="6" key="1">
    <citation type="submission" date="2018-03" db="EMBL/GenBank/DDBJ databases">
        <authorList>
            <person name="Sun L."/>
            <person name="Liu H."/>
            <person name="Chen W."/>
            <person name="Huang K."/>
            <person name="Liu W."/>
            <person name="Gao X."/>
        </authorList>
    </citation>
    <scope>NUCLEOTIDE SEQUENCE [LARGE SCALE GENOMIC DNA]</scope>
    <source>
        <strain evidence="6">SH9</strain>
    </source>
</reference>
<dbReference type="PROSITE" id="PS51318">
    <property type="entry name" value="TAT"/>
    <property type="match status" value="1"/>
</dbReference>
<sequence>MGTDASRRALLRGMGAGALALCAAGCNGTMPDLGLGASPEPAASADKAQAEPEPGKLRVALLLPLSAAGQTGVAAASLRNAAEMAVAEFPNSKVALLVKDDRGAADGGREAAQQALAEGAEVIVGPLFAPSVQAAGQVAGQAGKPVIAFSTDAAVAARGVYLLSFMPESEVDRIVGYAASRGKRSIAAMIPNTAYGTVVTAAFQEAAARYGVRVAALERYNQDKPSVEVAARRIAALGDQADALLLPDSGDGLALVAPALAAAGLGDAKLQLLGTGLWDEPRVFGSRVLQGGWYAAPDKAGFNNFAARYRARFGADPTRIATLAFDAVFLVNALSSKYGAQAFAEATFTNPEGVVGTDGLFRFRQDGTNQRGLAVLQVGAGSSSVISAAPRSFAAGM</sequence>
<keyword evidence="3" id="KW-0813">Transport</keyword>
<keyword evidence="3" id="KW-0029">Amino-acid transport</keyword>
<dbReference type="Gene3D" id="3.40.50.2300">
    <property type="match status" value="2"/>
</dbReference>
<dbReference type="PANTHER" id="PTHR30483">
    <property type="entry name" value="LEUCINE-SPECIFIC-BINDING PROTEIN"/>
    <property type="match status" value="1"/>
</dbReference>
<dbReference type="Proteomes" id="UP000239772">
    <property type="component" value="Unassembled WGS sequence"/>
</dbReference>
<accession>A0A2T1HTG2</accession>
<evidence type="ECO:0000256" key="2">
    <source>
        <dbReference type="ARBA" id="ARBA00022729"/>
    </source>
</evidence>
<evidence type="ECO:0000259" key="4">
    <source>
        <dbReference type="Pfam" id="PF13458"/>
    </source>
</evidence>
<feature type="domain" description="Leucine-binding protein" evidence="4">
    <location>
        <begin position="57"/>
        <end position="380"/>
    </location>
</feature>
<organism evidence="5 6">
    <name type="scientific">Alsobacter soli</name>
    <dbReference type="NCBI Taxonomy" id="2109933"/>
    <lineage>
        <taxon>Bacteria</taxon>
        <taxon>Pseudomonadati</taxon>
        <taxon>Pseudomonadota</taxon>
        <taxon>Alphaproteobacteria</taxon>
        <taxon>Hyphomicrobiales</taxon>
        <taxon>Alsobacteraceae</taxon>
        <taxon>Alsobacter</taxon>
    </lineage>
</organism>
<dbReference type="SUPFAM" id="SSF53822">
    <property type="entry name" value="Periplasmic binding protein-like I"/>
    <property type="match status" value="1"/>
</dbReference>
<proteinExistence type="inferred from homology"/>
<keyword evidence="2" id="KW-0732">Signal</keyword>
<evidence type="ECO:0000256" key="1">
    <source>
        <dbReference type="ARBA" id="ARBA00010062"/>
    </source>
</evidence>
<keyword evidence="6" id="KW-1185">Reference proteome</keyword>
<gene>
    <name evidence="5" type="ORF">SLNSH_10815</name>
</gene>
<comment type="similarity">
    <text evidence="1">Belongs to the leucine-binding protein family.</text>
</comment>
<dbReference type="CDD" id="cd06339">
    <property type="entry name" value="PBP1_YraM_LppC_lipoprotein-like"/>
    <property type="match status" value="1"/>
</dbReference>
<dbReference type="InterPro" id="IPR006311">
    <property type="entry name" value="TAT_signal"/>
</dbReference>
<evidence type="ECO:0000256" key="3">
    <source>
        <dbReference type="ARBA" id="ARBA00022970"/>
    </source>
</evidence>
<dbReference type="InterPro" id="IPR028082">
    <property type="entry name" value="Peripla_BP_I"/>
</dbReference>
<comment type="caution">
    <text evidence="5">The sequence shown here is derived from an EMBL/GenBank/DDBJ whole genome shotgun (WGS) entry which is preliminary data.</text>
</comment>
<dbReference type="OrthoDB" id="7210494at2"/>
<dbReference type="PANTHER" id="PTHR30483:SF6">
    <property type="entry name" value="PERIPLASMIC BINDING PROTEIN OF ABC TRANSPORTER FOR NATURAL AMINO ACIDS"/>
    <property type="match status" value="1"/>
</dbReference>
<dbReference type="AlphaFoldDB" id="A0A2T1HTG2"/>
<evidence type="ECO:0000313" key="6">
    <source>
        <dbReference type="Proteomes" id="UP000239772"/>
    </source>
</evidence>